<dbReference type="KEGG" id="psim:KR76_15285"/>
<dbReference type="Proteomes" id="UP000030300">
    <property type="component" value="Chromosome"/>
</dbReference>
<evidence type="ECO:0000313" key="1">
    <source>
        <dbReference type="EMBL" id="AIY17790.1"/>
    </source>
</evidence>
<keyword evidence="2" id="KW-1185">Reference proteome</keyword>
<sequence>MTQEPGPRPDVLAERIDGLGRRFGAVEQRLNGLATKDELVALIRSRDELSNARIAALSEDVKELTALLATERAERMAADRENEDRANRARTFALSAIGLVVTVVLGLVALINQLKGIPA</sequence>
<dbReference type="STRING" id="2045.KR76_15285"/>
<accession>A0A0A1DQW7</accession>
<dbReference type="HOGENOM" id="CLU_2058933_0_0_11"/>
<reference evidence="1 2" key="1">
    <citation type="journal article" date="2015" name="Genome Announc.">
        <title>Complete Genome Sequence of Steroid-Transforming Nocardioides simplex VKM Ac-2033D.</title>
        <authorList>
            <person name="Shtratnikova V.Y."/>
            <person name="Schelkunov M.I."/>
            <person name="Pekov Y.A."/>
            <person name="Fokina V.V."/>
            <person name="Logacheva M.D."/>
            <person name="Sokolov S.L."/>
            <person name="Bragin E.Y."/>
            <person name="Ashapkin V.V."/>
            <person name="Donova M.V."/>
        </authorList>
    </citation>
    <scope>NUCLEOTIDE SEQUENCE [LARGE SCALE GENOMIC DNA]</scope>
    <source>
        <strain evidence="1 2">VKM Ac-2033D</strain>
    </source>
</reference>
<name>A0A0A1DQW7_NOCSI</name>
<organism evidence="1 2">
    <name type="scientific">Nocardioides simplex</name>
    <name type="common">Arthrobacter simplex</name>
    <dbReference type="NCBI Taxonomy" id="2045"/>
    <lineage>
        <taxon>Bacteria</taxon>
        <taxon>Bacillati</taxon>
        <taxon>Actinomycetota</taxon>
        <taxon>Actinomycetes</taxon>
        <taxon>Propionibacteriales</taxon>
        <taxon>Nocardioidaceae</taxon>
        <taxon>Pimelobacter</taxon>
    </lineage>
</organism>
<dbReference type="AlphaFoldDB" id="A0A0A1DQW7"/>
<dbReference type="EMBL" id="CP009896">
    <property type="protein sequence ID" value="AIY17790.1"/>
    <property type="molecule type" value="Genomic_DNA"/>
</dbReference>
<gene>
    <name evidence="1" type="ORF">KR76_15285</name>
</gene>
<dbReference type="GeneID" id="96610210"/>
<protein>
    <submittedName>
        <fullName evidence="1">Uncharacterized protein</fullName>
    </submittedName>
</protein>
<evidence type="ECO:0000313" key="2">
    <source>
        <dbReference type="Proteomes" id="UP000030300"/>
    </source>
</evidence>
<proteinExistence type="predicted"/>
<dbReference type="RefSeq" id="WP_038679472.1">
    <property type="nucleotide sequence ID" value="NZ_BJMC01000009.1"/>
</dbReference>